<dbReference type="AlphaFoldDB" id="A0A9P7QRI6"/>
<evidence type="ECO:0008006" key="4">
    <source>
        <dbReference type="Google" id="ProtNLM"/>
    </source>
</evidence>
<keyword evidence="3" id="KW-1185">Reference proteome</keyword>
<proteinExistence type="predicted"/>
<dbReference type="Proteomes" id="UP000707071">
    <property type="component" value="Unassembled WGS sequence"/>
</dbReference>
<protein>
    <recommendedName>
        <fullName evidence="4">Ricin B lectin domain-containing protein</fullName>
    </recommendedName>
</protein>
<organism evidence="2 3">
    <name type="scientific">Claviceps aff. purpurea</name>
    <dbReference type="NCBI Taxonomy" id="1967640"/>
    <lineage>
        <taxon>Eukaryota</taxon>
        <taxon>Fungi</taxon>
        <taxon>Dikarya</taxon>
        <taxon>Ascomycota</taxon>
        <taxon>Pezizomycotina</taxon>
        <taxon>Sordariomycetes</taxon>
        <taxon>Hypocreomycetidae</taxon>
        <taxon>Hypocreales</taxon>
        <taxon>Clavicipitaceae</taxon>
        <taxon>Claviceps</taxon>
    </lineage>
</organism>
<sequence length="182" mass="20272">MRYHYHGKKLRVEKSSAGSTTTGVDTPTSETDSIMDNDIPNRDATLQGGQRYVLVERQSGSVLIAVGEDAVLQTCENISAFHSQWHWHWDCVDDDGWMTLRNRITGTYLGASSAFWNPAVKVRPRGDGFTGRLVVTRSCGGRQTLSALYKEGIWRIVRGKAPDQLGLARDGGLEWECVRIES</sequence>
<evidence type="ECO:0000313" key="3">
    <source>
        <dbReference type="Proteomes" id="UP000707071"/>
    </source>
</evidence>
<gene>
    <name evidence="2" type="ORF">E4U09_002268</name>
</gene>
<name>A0A9P7QRI6_9HYPO</name>
<accession>A0A9P7QRI6</accession>
<dbReference type="PANTHER" id="PTHR39697:SF1">
    <property type="entry name" value="RICIN B LECTIN DOMAIN-CONTAINING PROTEIN"/>
    <property type="match status" value="1"/>
</dbReference>
<reference evidence="2 3" key="1">
    <citation type="journal article" date="2020" name="bioRxiv">
        <title>Whole genome comparisons of ergot fungi reveals the divergence and evolution of species within the genus Claviceps are the result of varying mechanisms driving genome evolution and host range expansion.</title>
        <authorList>
            <person name="Wyka S.A."/>
            <person name="Mondo S.J."/>
            <person name="Liu M."/>
            <person name="Dettman J."/>
            <person name="Nalam V."/>
            <person name="Broders K.D."/>
        </authorList>
    </citation>
    <scope>NUCLEOTIDE SEQUENCE [LARGE SCALE GENOMIC DNA]</scope>
    <source>
        <strain evidence="2 3">Clav52</strain>
    </source>
</reference>
<evidence type="ECO:0000256" key="1">
    <source>
        <dbReference type="SAM" id="MobiDB-lite"/>
    </source>
</evidence>
<dbReference type="EMBL" id="SRRH01000002">
    <property type="protein sequence ID" value="KAG6304000.1"/>
    <property type="molecule type" value="Genomic_DNA"/>
</dbReference>
<evidence type="ECO:0000313" key="2">
    <source>
        <dbReference type="EMBL" id="KAG6304000.1"/>
    </source>
</evidence>
<comment type="caution">
    <text evidence="2">The sequence shown here is derived from an EMBL/GenBank/DDBJ whole genome shotgun (WGS) entry which is preliminary data.</text>
</comment>
<feature type="compositionally biased region" description="Polar residues" evidence="1">
    <location>
        <begin position="16"/>
        <end position="34"/>
    </location>
</feature>
<feature type="compositionally biased region" description="Basic residues" evidence="1">
    <location>
        <begin position="1"/>
        <end position="11"/>
    </location>
</feature>
<dbReference type="PANTHER" id="PTHR39697">
    <property type="entry name" value="RICIN B LECTIN DOMAIN-CONTAINING PROTEIN-RELATED"/>
    <property type="match status" value="1"/>
</dbReference>
<feature type="region of interest" description="Disordered" evidence="1">
    <location>
        <begin position="1"/>
        <end position="39"/>
    </location>
</feature>